<proteinExistence type="predicted"/>
<evidence type="ECO:0000256" key="4">
    <source>
        <dbReference type="ARBA" id="ARBA00023163"/>
    </source>
</evidence>
<dbReference type="CDD" id="cd00018">
    <property type="entry name" value="AP2"/>
    <property type="match status" value="1"/>
</dbReference>
<dbReference type="PRINTS" id="PR00367">
    <property type="entry name" value="ETHRSPELEMNT"/>
</dbReference>
<evidence type="ECO:0000256" key="5">
    <source>
        <dbReference type="ARBA" id="ARBA00023242"/>
    </source>
</evidence>
<dbReference type="InterPro" id="IPR001471">
    <property type="entry name" value="AP2/ERF_dom"/>
</dbReference>
<dbReference type="Proteomes" id="UP000236161">
    <property type="component" value="Unassembled WGS sequence"/>
</dbReference>
<keyword evidence="8" id="KW-1185">Reference proteome</keyword>
<dbReference type="PANTHER" id="PTHR31194">
    <property type="entry name" value="SHN SHINE , DNA BINDING / TRANSCRIPTION FACTOR"/>
    <property type="match status" value="1"/>
</dbReference>
<gene>
    <name evidence="7" type="primary">PTI6</name>
    <name evidence="7" type="ORF">AXF42_Ash008891</name>
</gene>
<dbReference type="SMART" id="SM00380">
    <property type="entry name" value="AP2"/>
    <property type="match status" value="1"/>
</dbReference>
<dbReference type="PANTHER" id="PTHR31194:SF166">
    <property type="entry name" value="PATHOGENESIS-RELATED GENES TRANSCRIPTIONAL ACTIVATOR PTI6"/>
    <property type="match status" value="1"/>
</dbReference>
<organism evidence="7 8">
    <name type="scientific">Apostasia shenzhenica</name>
    <dbReference type="NCBI Taxonomy" id="1088818"/>
    <lineage>
        <taxon>Eukaryota</taxon>
        <taxon>Viridiplantae</taxon>
        <taxon>Streptophyta</taxon>
        <taxon>Embryophyta</taxon>
        <taxon>Tracheophyta</taxon>
        <taxon>Spermatophyta</taxon>
        <taxon>Magnoliopsida</taxon>
        <taxon>Liliopsida</taxon>
        <taxon>Asparagales</taxon>
        <taxon>Orchidaceae</taxon>
        <taxon>Apostasioideae</taxon>
        <taxon>Apostasia</taxon>
    </lineage>
</organism>
<dbReference type="FunFam" id="3.30.730.10:FF:000001">
    <property type="entry name" value="Ethylene-responsive transcription factor 2"/>
    <property type="match status" value="1"/>
</dbReference>
<reference evidence="7 8" key="1">
    <citation type="journal article" date="2017" name="Nature">
        <title>The Apostasia genome and the evolution of orchids.</title>
        <authorList>
            <person name="Zhang G.Q."/>
            <person name="Liu K.W."/>
            <person name="Li Z."/>
            <person name="Lohaus R."/>
            <person name="Hsiao Y.Y."/>
            <person name="Niu S.C."/>
            <person name="Wang J.Y."/>
            <person name="Lin Y.C."/>
            <person name="Xu Q."/>
            <person name="Chen L.J."/>
            <person name="Yoshida K."/>
            <person name="Fujiwara S."/>
            <person name="Wang Z.W."/>
            <person name="Zhang Y.Q."/>
            <person name="Mitsuda N."/>
            <person name="Wang M."/>
            <person name="Liu G.H."/>
            <person name="Pecoraro L."/>
            <person name="Huang H.X."/>
            <person name="Xiao X.J."/>
            <person name="Lin M."/>
            <person name="Wu X.Y."/>
            <person name="Wu W.L."/>
            <person name="Chen Y.Y."/>
            <person name="Chang S.B."/>
            <person name="Sakamoto S."/>
            <person name="Ohme-Takagi M."/>
            <person name="Yagi M."/>
            <person name="Zeng S.J."/>
            <person name="Shen C.Y."/>
            <person name="Yeh C.M."/>
            <person name="Luo Y.B."/>
            <person name="Tsai W.C."/>
            <person name="Van de Peer Y."/>
            <person name="Liu Z.J."/>
        </authorList>
    </citation>
    <scope>NUCLEOTIDE SEQUENCE [LARGE SCALE GENOMIC DNA]</scope>
    <source>
        <strain evidence="8">cv. Shenzhen</strain>
        <tissue evidence="7">Stem</tissue>
    </source>
</reference>
<name>A0A2I0AST5_9ASPA</name>
<comment type="subcellular location">
    <subcellularLocation>
        <location evidence="1">Nucleus</location>
    </subcellularLocation>
</comment>
<evidence type="ECO:0000256" key="1">
    <source>
        <dbReference type="ARBA" id="ARBA00004123"/>
    </source>
</evidence>
<dbReference type="PIRSF" id="PIRSF038123">
    <property type="entry name" value="PTI6"/>
    <property type="match status" value="1"/>
</dbReference>
<protein>
    <submittedName>
        <fullName evidence="7">Pathogenesis-related genes transcriptional activator PTI6</fullName>
    </submittedName>
</protein>
<dbReference type="InterPro" id="IPR016177">
    <property type="entry name" value="DNA-bd_dom_sf"/>
</dbReference>
<dbReference type="GO" id="GO:0003677">
    <property type="term" value="F:DNA binding"/>
    <property type="evidence" value="ECO:0007669"/>
    <property type="project" value="UniProtKB-KW"/>
</dbReference>
<dbReference type="InterPro" id="IPR050913">
    <property type="entry name" value="AP2/ERF_ERF"/>
</dbReference>
<keyword evidence="3" id="KW-0238">DNA-binding</keyword>
<evidence type="ECO:0000256" key="3">
    <source>
        <dbReference type="ARBA" id="ARBA00023125"/>
    </source>
</evidence>
<dbReference type="AlphaFoldDB" id="A0A2I0AST5"/>
<dbReference type="PROSITE" id="PS51032">
    <property type="entry name" value="AP2_ERF"/>
    <property type="match status" value="1"/>
</dbReference>
<evidence type="ECO:0000259" key="6">
    <source>
        <dbReference type="PROSITE" id="PS51032"/>
    </source>
</evidence>
<evidence type="ECO:0000313" key="8">
    <source>
        <dbReference type="Proteomes" id="UP000236161"/>
    </source>
</evidence>
<feature type="domain" description="AP2/ERF" evidence="6">
    <location>
        <begin position="99"/>
        <end position="156"/>
    </location>
</feature>
<dbReference type="GO" id="GO:0005634">
    <property type="term" value="C:nucleus"/>
    <property type="evidence" value="ECO:0007669"/>
    <property type="project" value="UniProtKB-SubCell"/>
</dbReference>
<keyword evidence="2" id="KW-0805">Transcription regulation</keyword>
<dbReference type="OrthoDB" id="682005at2759"/>
<dbReference type="EMBL" id="KZ451951">
    <property type="protein sequence ID" value="PKA58604.1"/>
    <property type="molecule type" value="Genomic_DNA"/>
</dbReference>
<dbReference type="GO" id="GO:0003700">
    <property type="term" value="F:DNA-binding transcription factor activity"/>
    <property type="evidence" value="ECO:0007669"/>
    <property type="project" value="InterPro"/>
</dbReference>
<accession>A0A2I0AST5</accession>
<keyword evidence="5" id="KW-0539">Nucleus</keyword>
<dbReference type="SUPFAM" id="SSF54171">
    <property type="entry name" value="DNA-binding domain"/>
    <property type="match status" value="1"/>
</dbReference>
<dbReference type="InterPro" id="IPR036955">
    <property type="entry name" value="AP2/ERF_dom_sf"/>
</dbReference>
<evidence type="ECO:0000256" key="2">
    <source>
        <dbReference type="ARBA" id="ARBA00023015"/>
    </source>
</evidence>
<dbReference type="STRING" id="1088818.A0A2I0AST5"/>
<sequence length="242" mass="27436">MQISNRSNRLDLSSLPMKFAAQMMPDGKRRRLRPRLLRIFFTDADATDSSSCDEEPAGLDRRRARRQVLEIGFGVGARQIRDRRPETKRRAAAADDGRRFRGVRRRPWGKWAAEIRDPSRRKRVWLGTFETAEEAAAVYDHAAVRLKGARAVTNFPTPALPAKVEKSVDEGSGTLPSPTSVLRYDVEQTAFDCLGFSNVDAFGLSVEPPLSLTEFYRPKQYCWEVEFGDFNADDFSLEVVSF</sequence>
<dbReference type="Pfam" id="PF00847">
    <property type="entry name" value="AP2"/>
    <property type="match status" value="1"/>
</dbReference>
<dbReference type="Gene3D" id="3.30.730.10">
    <property type="entry name" value="AP2/ERF domain"/>
    <property type="match status" value="1"/>
</dbReference>
<keyword evidence="4" id="KW-0804">Transcription</keyword>
<evidence type="ECO:0000313" key="7">
    <source>
        <dbReference type="EMBL" id="PKA58604.1"/>
    </source>
</evidence>